<dbReference type="RefSeq" id="WP_150555189.1">
    <property type="nucleotide sequence ID" value="NZ_CABPSC010000005.1"/>
</dbReference>
<dbReference type="OrthoDB" id="8945248at2"/>
<keyword evidence="3" id="KW-1185">Reference proteome</keyword>
<feature type="region of interest" description="Disordered" evidence="1">
    <location>
        <begin position="1"/>
        <end position="59"/>
    </location>
</feature>
<name>A0A5E4TYK7_9BURK</name>
<dbReference type="EMBL" id="CABPSC010000005">
    <property type="protein sequence ID" value="VVD93056.1"/>
    <property type="molecule type" value="Genomic_DNA"/>
</dbReference>
<sequence>MESGWKADGGLMEGERVADRKPMESNGKRTGCGQMRTMAQEKIPPALSEKNSQGKTCGKRRETGIAATKFAGVFGYNGPQSIGHLPDCRPAMSAFA</sequence>
<dbReference type="AlphaFoldDB" id="A0A5E4TYK7"/>
<dbReference type="Proteomes" id="UP000367825">
    <property type="component" value="Unassembled WGS sequence"/>
</dbReference>
<protein>
    <submittedName>
        <fullName evidence="2">Uncharacterized protein</fullName>
    </submittedName>
</protein>
<evidence type="ECO:0000256" key="1">
    <source>
        <dbReference type="SAM" id="MobiDB-lite"/>
    </source>
</evidence>
<accession>A0A5E4TYK7</accession>
<reference evidence="2 3" key="1">
    <citation type="submission" date="2019-08" db="EMBL/GenBank/DDBJ databases">
        <authorList>
            <person name="Peeters C."/>
        </authorList>
    </citation>
    <scope>NUCLEOTIDE SEQUENCE [LARGE SCALE GENOMIC DNA]</scope>
    <source>
        <strain evidence="2 3">LMG 31109</strain>
    </source>
</reference>
<feature type="compositionally biased region" description="Basic and acidic residues" evidence="1">
    <location>
        <begin position="13"/>
        <end position="27"/>
    </location>
</feature>
<evidence type="ECO:0000313" key="2">
    <source>
        <dbReference type="EMBL" id="VVD93056.1"/>
    </source>
</evidence>
<proteinExistence type="predicted"/>
<evidence type="ECO:0000313" key="3">
    <source>
        <dbReference type="Proteomes" id="UP000367825"/>
    </source>
</evidence>
<organism evidence="2 3">
    <name type="scientific">Pandoraea nosoerga</name>
    <dbReference type="NCBI Taxonomy" id="2508296"/>
    <lineage>
        <taxon>Bacteria</taxon>
        <taxon>Pseudomonadati</taxon>
        <taxon>Pseudomonadota</taxon>
        <taxon>Betaproteobacteria</taxon>
        <taxon>Burkholderiales</taxon>
        <taxon>Burkholderiaceae</taxon>
        <taxon>Pandoraea</taxon>
    </lineage>
</organism>
<gene>
    <name evidence="2" type="ORF">PNO31109_01709</name>
</gene>